<dbReference type="Proteomes" id="UP000001554">
    <property type="component" value="Chromosome 6"/>
</dbReference>
<accession>A0A9J7LCH8</accession>
<dbReference type="GeneID" id="118417980"/>
<organism evidence="2 3">
    <name type="scientific">Branchiostoma floridae</name>
    <name type="common">Florida lancelet</name>
    <name type="synonym">Amphioxus</name>
    <dbReference type="NCBI Taxonomy" id="7739"/>
    <lineage>
        <taxon>Eukaryota</taxon>
        <taxon>Metazoa</taxon>
        <taxon>Chordata</taxon>
        <taxon>Cephalochordata</taxon>
        <taxon>Leptocardii</taxon>
        <taxon>Amphioxiformes</taxon>
        <taxon>Branchiostomatidae</taxon>
        <taxon>Branchiostoma</taxon>
    </lineage>
</organism>
<keyword evidence="2" id="KW-1185">Reference proteome</keyword>
<proteinExistence type="predicted"/>
<dbReference type="AlphaFoldDB" id="A0A9J7LCH8"/>
<feature type="compositionally biased region" description="Basic and acidic residues" evidence="1">
    <location>
        <begin position="128"/>
        <end position="142"/>
    </location>
</feature>
<reference evidence="3" key="2">
    <citation type="submission" date="2025-08" db="UniProtKB">
        <authorList>
            <consortium name="RefSeq"/>
        </authorList>
    </citation>
    <scope>IDENTIFICATION</scope>
    <source>
        <strain evidence="3">S238N-H82</strain>
        <tissue evidence="3">Testes</tissue>
    </source>
</reference>
<sequence length="142" mass="16347">MKESKNMSACEGHQSGRRWDLLGHESLLYKLFRSRRALQAVMKRHGVGQKLLEPLFNHIVVHSMDHHGAYKSSHLRFFPPSLGYRMYHLPGLQHQHVPRHARPTQPQPAGSQHSPLYQQAVLPGPVPRTEEHRSRRCGDGDR</sequence>
<dbReference type="RefSeq" id="XP_035679660.1">
    <property type="nucleotide sequence ID" value="XM_035823767.1"/>
</dbReference>
<evidence type="ECO:0000256" key="1">
    <source>
        <dbReference type="SAM" id="MobiDB-lite"/>
    </source>
</evidence>
<feature type="compositionally biased region" description="Polar residues" evidence="1">
    <location>
        <begin position="107"/>
        <end position="117"/>
    </location>
</feature>
<name>A0A9J7LCH8_BRAFL</name>
<protein>
    <submittedName>
        <fullName evidence="3">Uncharacterized protein LOC118417980</fullName>
    </submittedName>
</protein>
<gene>
    <name evidence="3" type="primary">LOC118417980</name>
</gene>
<evidence type="ECO:0000313" key="3">
    <source>
        <dbReference type="RefSeq" id="XP_035679660.1"/>
    </source>
</evidence>
<dbReference type="KEGG" id="bfo:118417980"/>
<evidence type="ECO:0000313" key="2">
    <source>
        <dbReference type="Proteomes" id="UP000001554"/>
    </source>
</evidence>
<feature type="region of interest" description="Disordered" evidence="1">
    <location>
        <begin position="93"/>
        <end position="142"/>
    </location>
</feature>
<reference evidence="2" key="1">
    <citation type="journal article" date="2020" name="Nat. Ecol. Evol.">
        <title>Deeply conserved synteny resolves early events in vertebrate evolution.</title>
        <authorList>
            <person name="Simakov O."/>
            <person name="Marletaz F."/>
            <person name="Yue J.X."/>
            <person name="O'Connell B."/>
            <person name="Jenkins J."/>
            <person name="Brandt A."/>
            <person name="Calef R."/>
            <person name="Tung C.H."/>
            <person name="Huang T.K."/>
            <person name="Schmutz J."/>
            <person name="Satoh N."/>
            <person name="Yu J.K."/>
            <person name="Putnam N.H."/>
            <person name="Green R.E."/>
            <person name="Rokhsar D.S."/>
        </authorList>
    </citation>
    <scope>NUCLEOTIDE SEQUENCE [LARGE SCALE GENOMIC DNA]</scope>
    <source>
        <strain evidence="2">S238N-H82</strain>
    </source>
</reference>